<keyword evidence="3" id="KW-0479">Metal-binding</keyword>
<dbReference type="Gene3D" id="3.90.79.10">
    <property type="entry name" value="Nucleoside Triphosphate Pyrophosphohydrolase"/>
    <property type="match status" value="1"/>
</dbReference>
<dbReference type="InterPro" id="IPR015797">
    <property type="entry name" value="NUDIX_hydrolase-like_dom_sf"/>
</dbReference>
<evidence type="ECO:0000313" key="8">
    <source>
        <dbReference type="EMBL" id="GMK57907.1"/>
    </source>
</evidence>
<dbReference type="InterPro" id="IPR045121">
    <property type="entry name" value="CoAse"/>
</dbReference>
<protein>
    <recommendedName>
        <fullName evidence="7">Nudix hydrolase domain-containing protein</fullName>
    </recommendedName>
</protein>
<dbReference type="GO" id="GO:0010945">
    <property type="term" value="F:coenzyme A diphosphatase activity"/>
    <property type="evidence" value="ECO:0007669"/>
    <property type="project" value="InterPro"/>
</dbReference>
<sequence length="302" mass="32635">MIRALRPAAIPLTRTAFSGIAPSSWGQDAMPEHLPADTNLQAKEDPALAPPPLAFSRAELNAMRAKLYEAPTMPLDELPPHTCKFDKRMPRDSGVLIPLANIGGVAHVIVTLRAAALRVHASEASFPGGKVEEGDANVVQTALRETEEELSLPMANIEVLGALKPEYSLGNKARVWPVIGFVHPSDAVDAATDSAISGDATARKPLPSLNLSTIHPDPGEVSGIVPLPLSAVADPSRKSAHYFRLDGRRPYWKFRCGDLIHPPPEEPMPLEVWGLTGWFLTRFAEQMGWGDRPPVSLPPTDD</sequence>
<keyword evidence="9" id="KW-1185">Reference proteome</keyword>
<gene>
    <name evidence="8" type="ORF">CspeluHIS016_0407410</name>
</gene>
<comment type="caution">
    <text evidence="8">The sequence shown here is derived from an EMBL/GenBank/DDBJ whole genome shotgun (WGS) entry which is preliminary data.</text>
</comment>
<evidence type="ECO:0000313" key="9">
    <source>
        <dbReference type="Proteomes" id="UP001222932"/>
    </source>
</evidence>
<comment type="cofactor">
    <cofactor evidence="1">
        <name>Mn(2+)</name>
        <dbReference type="ChEBI" id="CHEBI:29035"/>
    </cofactor>
</comment>
<dbReference type="SUPFAM" id="SSF55811">
    <property type="entry name" value="Nudix"/>
    <property type="match status" value="1"/>
</dbReference>
<reference evidence="8" key="2">
    <citation type="submission" date="2023-06" db="EMBL/GenBank/DDBJ databases">
        <authorList>
            <person name="Kobayashi Y."/>
            <person name="Kayamori A."/>
            <person name="Aoki K."/>
            <person name="Shiwa Y."/>
            <person name="Fujita N."/>
            <person name="Sugita T."/>
            <person name="Iwasaki W."/>
            <person name="Tanaka N."/>
            <person name="Takashima M."/>
        </authorList>
    </citation>
    <scope>NUCLEOTIDE SEQUENCE</scope>
    <source>
        <strain evidence="8">HIS016</strain>
    </source>
</reference>
<dbReference type="EMBL" id="BTCM01000004">
    <property type="protein sequence ID" value="GMK57907.1"/>
    <property type="molecule type" value="Genomic_DNA"/>
</dbReference>
<feature type="domain" description="Nudix hydrolase" evidence="7">
    <location>
        <begin position="90"/>
        <end position="249"/>
    </location>
</feature>
<dbReference type="CDD" id="cd03426">
    <property type="entry name" value="NUDIX_CoAse_Nudt7"/>
    <property type="match status" value="1"/>
</dbReference>
<dbReference type="GO" id="GO:0015938">
    <property type="term" value="P:coenzyme A catabolic process"/>
    <property type="evidence" value="ECO:0007669"/>
    <property type="project" value="TreeGrafter"/>
</dbReference>
<dbReference type="PANTHER" id="PTHR12992">
    <property type="entry name" value="NUDIX HYDROLASE"/>
    <property type="match status" value="1"/>
</dbReference>
<evidence type="ECO:0000256" key="6">
    <source>
        <dbReference type="ARBA" id="ARBA00023211"/>
    </source>
</evidence>
<name>A0AAD3YDF7_9TREE</name>
<accession>A0AAD3YDF7</accession>
<dbReference type="Pfam" id="PF00293">
    <property type="entry name" value="NUDIX"/>
    <property type="match status" value="1"/>
</dbReference>
<comment type="cofactor">
    <cofactor evidence="2">
        <name>Mg(2+)</name>
        <dbReference type="ChEBI" id="CHEBI:18420"/>
    </cofactor>
</comment>
<dbReference type="InterPro" id="IPR000086">
    <property type="entry name" value="NUDIX_hydrolase_dom"/>
</dbReference>
<dbReference type="PANTHER" id="PTHR12992:SF24">
    <property type="entry name" value="PEROXISOMAL COENZYME A DIPHOSPHATASE NUDT7"/>
    <property type="match status" value="1"/>
</dbReference>
<keyword evidence="4" id="KW-0378">Hydrolase</keyword>
<organism evidence="8 9">
    <name type="scientific">Cutaneotrichosporon spelunceum</name>
    <dbReference type="NCBI Taxonomy" id="1672016"/>
    <lineage>
        <taxon>Eukaryota</taxon>
        <taxon>Fungi</taxon>
        <taxon>Dikarya</taxon>
        <taxon>Basidiomycota</taxon>
        <taxon>Agaricomycotina</taxon>
        <taxon>Tremellomycetes</taxon>
        <taxon>Trichosporonales</taxon>
        <taxon>Trichosporonaceae</taxon>
        <taxon>Cutaneotrichosporon</taxon>
    </lineage>
</organism>
<evidence type="ECO:0000256" key="5">
    <source>
        <dbReference type="ARBA" id="ARBA00022842"/>
    </source>
</evidence>
<proteinExistence type="predicted"/>
<evidence type="ECO:0000256" key="4">
    <source>
        <dbReference type="ARBA" id="ARBA00022801"/>
    </source>
</evidence>
<evidence type="ECO:0000256" key="2">
    <source>
        <dbReference type="ARBA" id="ARBA00001946"/>
    </source>
</evidence>
<dbReference type="PROSITE" id="PS51462">
    <property type="entry name" value="NUDIX"/>
    <property type="match status" value="1"/>
</dbReference>
<keyword evidence="5" id="KW-0460">Magnesium</keyword>
<dbReference type="Proteomes" id="UP001222932">
    <property type="component" value="Unassembled WGS sequence"/>
</dbReference>
<evidence type="ECO:0000256" key="1">
    <source>
        <dbReference type="ARBA" id="ARBA00001936"/>
    </source>
</evidence>
<reference evidence="8" key="1">
    <citation type="journal article" date="2023" name="BMC Genomics">
        <title>Chromosome-level genome assemblies of Cutaneotrichosporon spp. (Trichosporonales, Basidiomycota) reveal imbalanced evolution between nucleotide sequences and chromosome synteny.</title>
        <authorList>
            <person name="Kobayashi Y."/>
            <person name="Kayamori A."/>
            <person name="Aoki K."/>
            <person name="Shiwa Y."/>
            <person name="Matsutani M."/>
            <person name="Fujita N."/>
            <person name="Sugita T."/>
            <person name="Iwasaki W."/>
            <person name="Tanaka N."/>
            <person name="Takashima M."/>
        </authorList>
    </citation>
    <scope>NUCLEOTIDE SEQUENCE</scope>
    <source>
        <strain evidence="8">HIS016</strain>
    </source>
</reference>
<dbReference type="AlphaFoldDB" id="A0AAD3YDF7"/>
<evidence type="ECO:0000256" key="3">
    <source>
        <dbReference type="ARBA" id="ARBA00022723"/>
    </source>
</evidence>
<evidence type="ECO:0000259" key="7">
    <source>
        <dbReference type="PROSITE" id="PS51462"/>
    </source>
</evidence>
<keyword evidence="6" id="KW-0464">Manganese</keyword>
<dbReference type="GO" id="GO:0046872">
    <property type="term" value="F:metal ion binding"/>
    <property type="evidence" value="ECO:0007669"/>
    <property type="project" value="UniProtKB-KW"/>
</dbReference>